<dbReference type="Pfam" id="PF17829">
    <property type="entry name" value="GH115_C"/>
    <property type="match status" value="1"/>
</dbReference>
<feature type="domain" description="Gylcosyl hydrolase 115 C-terminal" evidence="3">
    <location>
        <begin position="862"/>
        <end position="1030"/>
    </location>
</feature>
<name>A0A8H6QG81_9EURO</name>
<dbReference type="GO" id="GO:0016787">
    <property type="term" value="F:hydrolase activity"/>
    <property type="evidence" value="ECO:0007669"/>
    <property type="project" value="UniProtKB-KW"/>
</dbReference>
<evidence type="ECO:0000256" key="2">
    <source>
        <dbReference type="SAM" id="MobiDB-lite"/>
    </source>
</evidence>
<dbReference type="PANTHER" id="PTHR37842:SF2">
    <property type="entry name" value="GYLCOSYL HYDROLASE 115 C-TERMINAL DOMAIN-CONTAINING PROTEIN"/>
    <property type="match status" value="1"/>
</dbReference>
<dbReference type="OrthoDB" id="4849794at2759"/>
<evidence type="ECO:0000259" key="3">
    <source>
        <dbReference type="Pfam" id="PF17829"/>
    </source>
</evidence>
<dbReference type="InterPro" id="IPR029018">
    <property type="entry name" value="Hex-like_dom2"/>
</dbReference>
<reference evidence="4" key="1">
    <citation type="submission" date="2020-06" db="EMBL/GenBank/DDBJ databases">
        <title>Draft genome sequences of strains closely related to Aspergillus parafelis and Aspergillus hiratsukae.</title>
        <authorList>
            <person name="Dos Santos R.A.C."/>
            <person name="Rivero-Menendez O."/>
            <person name="Steenwyk J.L."/>
            <person name="Mead M.E."/>
            <person name="Goldman G.H."/>
            <person name="Alastruey-Izquierdo A."/>
            <person name="Rokas A."/>
        </authorList>
    </citation>
    <scope>NUCLEOTIDE SEQUENCE</scope>
    <source>
        <strain evidence="4">CNM-CM5623</strain>
    </source>
</reference>
<dbReference type="EMBL" id="JACBAE010001183">
    <property type="protein sequence ID" value="KAF7171382.1"/>
    <property type="molecule type" value="Genomic_DNA"/>
</dbReference>
<dbReference type="PANTHER" id="PTHR37842">
    <property type="match status" value="1"/>
</dbReference>
<dbReference type="InterPro" id="IPR042301">
    <property type="entry name" value="GH115_sf"/>
</dbReference>
<evidence type="ECO:0000256" key="1">
    <source>
        <dbReference type="ARBA" id="ARBA00022801"/>
    </source>
</evidence>
<organism evidence="4 5">
    <name type="scientific">Aspergillus felis</name>
    <dbReference type="NCBI Taxonomy" id="1287682"/>
    <lineage>
        <taxon>Eukaryota</taxon>
        <taxon>Fungi</taxon>
        <taxon>Dikarya</taxon>
        <taxon>Ascomycota</taxon>
        <taxon>Pezizomycotina</taxon>
        <taxon>Eurotiomycetes</taxon>
        <taxon>Eurotiomycetidae</taxon>
        <taxon>Eurotiales</taxon>
        <taxon>Aspergillaceae</taxon>
        <taxon>Aspergillus</taxon>
        <taxon>Aspergillus subgen. Fumigati</taxon>
    </lineage>
</organism>
<protein>
    <recommendedName>
        <fullName evidence="3">Gylcosyl hydrolase 115 C-terminal domain-containing protein</fullName>
    </recommendedName>
</protein>
<dbReference type="Pfam" id="PF15979">
    <property type="entry name" value="Glyco_hydro_115"/>
    <property type="match status" value="1"/>
</dbReference>
<accession>A0A8H6QG81</accession>
<keyword evidence="1" id="KW-0378">Hydrolase</keyword>
<dbReference type="InterPro" id="IPR031924">
    <property type="entry name" value="GH115"/>
</dbReference>
<dbReference type="Gene3D" id="3.30.379.10">
    <property type="entry name" value="Chitobiase/beta-hexosaminidase domain 2-like"/>
    <property type="match status" value="1"/>
</dbReference>
<sequence>MLIAGSATDIAVSSLSSSATHGYHRACSEPQQPERGPPLASGGFPTIANTIQSEPSLRRGASNSGREDSIEIMFEESLVAFTESPGLLNLVGATILADPADFTGIHHAGRALAEDFGRVTGRNCNPFELVEQGPLNASNAIILGCIESCWLLQDLETGGKIDSRAIRGKWESFMTVVVDDPLPGCSKALIIAGSDKRAAVFGTYTLASQIGVSPWYWWADVPAKPHPAIFALPIMTLHGEPSIQYRGIFINDEAPALTGWVLEKFGKYNSDFYKKVYELLLRLKANFMWPAMWPGYPNPGAVFFLDDPENQRIADEYGICISTSHHEPMQRASTEWFEEHADGTWDWTTHRDEIIQFFREGVQRAKGLESYFTMGMRGEYDKEMTTDDPGAVVRDVLQTQRELFKDEYGREDAVPQVLALYKEVQDLYQAGQFTVPDDVTLLFADDNFGNLRRLPSGLEKTRKGGAGVYYHFEYVGSPRSYKWINSNSLVRGKIYHQLSEAYNRNARKIWVFNVGDIKPTEVPLTFAMEMAWKINSVQADSIPHFWETIATQYFDENLSPHIVSVWHEYDRLVRLRKHEHIDPDSFSLLHYEEADKIVQRWQDLETTAEKVYDKVSQEQRASFWELVVHPVKASSIFTRLRVVQALNKLHARQRRNTTNKLLWKALDLFDADFRLSQEFHSLLDGKWNYMMCQPHMGYGDTWHAPSRDAIFGLAYVQRNQDSNIIVGQMGVAVEGHEGVRAGRINEESERTHPSRRDLVPGLTLGPMSRYSTTRRWFDIFTRGTPTIHWSISVPHRWIHVSEKEGTLQPDGDDARIWITIDWEIVPVEFSEEVLIAISSKEGDFEHVHLPVHGQRAPRRFTGFVESDGCVSVPASVLDVKAPYQHHPELGRLSEGSVTLNTWAPSDAETVPFIECPVYIFTASAPAALTLYFNMTLDIDPAHKMSYDLKIDNKPVETHQLLPDSNSKKAKVPAEGWLKAVMDCVWKREHILSHMEAGDHIIRVRLNHSNLLLEKMVLDLGGVKESYLGPPTSFFASS</sequence>
<feature type="region of interest" description="Disordered" evidence="2">
    <location>
        <begin position="21"/>
        <end position="65"/>
    </location>
</feature>
<comment type="caution">
    <text evidence="4">The sequence shown here is derived from an EMBL/GenBank/DDBJ whole genome shotgun (WGS) entry which is preliminary data.</text>
</comment>
<dbReference type="Proteomes" id="UP000654922">
    <property type="component" value="Unassembled WGS sequence"/>
</dbReference>
<dbReference type="Gene3D" id="1.20.58.2150">
    <property type="match status" value="1"/>
</dbReference>
<gene>
    <name evidence="4" type="ORF">CNMCM5623_003759</name>
</gene>
<dbReference type="AlphaFoldDB" id="A0A8H6QG81"/>
<dbReference type="Gene3D" id="2.60.120.1620">
    <property type="match status" value="1"/>
</dbReference>
<dbReference type="InterPro" id="IPR041437">
    <property type="entry name" value="GH115_C"/>
</dbReference>
<evidence type="ECO:0000313" key="5">
    <source>
        <dbReference type="Proteomes" id="UP000654922"/>
    </source>
</evidence>
<dbReference type="Gene3D" id="3.20.20.520">
    <property type="entry name" value="Glycosyl hydrolase family 115"/>
    <property type="match status" value="1"/>
</dbReference>
<evidence type="ECO:0000313" key="4">
    <source>
        <dbReference type="EMBL" id="KAF7171382.1"/>
    </source>
</evidence>
<proteinExistence type="predicted"/>